<dbReference type="Pfam" id="PF01400">
    <property type="entry name" value="Astacin"/>
    <property type="match status" value="1"/>
</dbReference>
<dbReference type="PANTHER" id="PTHR10127">
    <property type="entry name" value="DISCOIDIN, CUB, EGF, LAMININ , AND ZINC METALLOPROTEASE DOMAIN CONTAINING"/>
    <property type="match status" value="1"/>
</dbReference>
<feature type="domain" description="Peptidase M12A" evidence="3">
    <location>
        <begin position="22"/>
        <end position="219"/>
    </location>
</feature>
<reference evidence="4" key="1">
    <citation type="submission" date="2022-07" db="EMBL/GenBank/DDBJ databases">
        <authorList>
            <person name="Trinca V."/>
            <person name="Uliana J.V.C."/>
            <person name="Torres T.T."/>
            <person name="Ward R.J."/>
            <person name="Monesi N."/>
        </authorList>
    </citation>
    <scope>NUCLEOTIDE SEQUENCE</scope>
    <source>
        <strain evidence="4">HSMRA1968</strain>
        <tissue evidence="4">Whole embryos</tissue>
    </source>
</reference>
<comment type="cofactor">
    <cofactor evidence="1 2">
        <name>Zn(2+)</name>
        <dbReference type="ChEBI" id="CHEBI:29105"/>
    </cofactor>
    <text evidence="1 2">Binds 1 zinc ion per subunit.</text>
</comment>
<dbReference type="GO" id="GO:0004222">
    <property type="term" value="F:metalloendopeptidase activity"/>
    <property type="evidence" value="ECO:0007669"/>
    <property type="project" value="UniProtKB-UniRule"/>
</dbReference>
<feature type="binding site" evidence="1">
    <location>
        <position position="120"/>
    </location>
    <ligand>
        <name>Zn(2+)</name>
        <dbReference type="ChEBI" id="CHEBI:29105"/>
        <note>catalytic</note>
    </ligand>
</feature>
<dbReference type="GO" id="GO:0008270">
    <property type="term" value="F:zinc ion binding"/>
    <property type="evidence" value="ECO:0007669"/>
    <property type="project" value="UniProtKB-UniRule"/>
</dbReference>
<dbReference type="InterPro" id="IPR006026">
    <property type="entry name" value="Peptidase_Metallo"/>
</dbReference>
<evidence type="ECO:0000259" key="3">
    <source>
        <dbReference type="PROSITE" id="PS51864"/>
    </source>
</evidence>
<feature type="chain" id="PRO_5040546866" description="Metalloendopeptidase" evidence="2">
    <location>
        <begin position="24"/>
        <end position="224"/>
    </location>
</feature>
<accession>A0A9Q0N7K1</accession>
<feature type="signal peptide" evidence="2">
    <location>
        <begin position="1"/>
        <end position="23"/>
    </location>
</feature>
<keyword evidence="1 2" id="KW-0862">Zinc</keyword>
<dbReference type="EMBL" id="WJQU01000002">
    <property type="protein sequence ID" value="KAJ6644471.1"/>
    <property type="molecule type" value="Genomic_DNA"/>
</dbReference>
<dbReference type="InterPro" id="IPR024079">
    <property type="entry name" value="MetalloPept_cat_dom_sf"/>
</dbReference>
<dbReference type="PRINTS" id="PR00480">
    <property type="entry name" value="ASTACIN"/>
</dbReference>
<keyword evidence="5" id="KW-1185">Reference proteome</keyword>
<dbReference type="OrthoDB" id="291007at2759"/>
<dbReference type="PANTHER" id="PTHR10127:SF901">
    <property type="entry name" value="METALLOENDOPEPTIDASE"/>
    <property type="match status" value="1"/>
</dbReference>
<evidence type="ECO:0000313" key="4">
    <source>
        <dbReference type="EMBL" id="KAJ6644471.1"/>
    </source>
</evidence>
<organism evidence="4 5">
    <name type="scientific">Pseudolycoriella hygida</name>
    <dbReference type="NCBI Taxonomy" id="35572"/>
    <lineage>
        <taxon>Eukaryota</taxon>
        <taxon>Metazoa</taxon>
        <taxon>Ecdysozoa</taxon>
        <taxon>Arthropoda</taxon>
        <taxon>Hexapoda</taxon>
        <taxon>Insecta</taxon>
        <taxon>Pterygota</taxon>
        <taxon>Neoptera</taxon>
        <taxon>Endopterygota</taxon>
        <taxon>Diptera</taxon>
        <taxon>Nematocera</taxon>
        <taxon>Sciaroidea</taxon>
        <taxon>Sciaridae</taxon>
        <taxon>Pseudolycoriella</taxon>
    </lineage>
</organism>
<keyword evidence="1 2" id="KW-0645">Protease</keyword>
<comment type="caution">
    <text evidence="4">The sequence shown here is derived from an EMBL/GenBank/DDBJ whole genome shotgun (WGS) entry which is preliminary data.</text>
</comment>
<dbReference type="PROSITE" id="PS51864">
    <property type="entry name" value="ASTACIN"/>
    <property type="match status" value="1"/>
</dbReference>
<dbReference type="CDD" id="cd04280">
    <property type="entry name" value="ZnMc_astacin_like"/>
    <property type="match status" value="1"/>
</dbReference>
<keyword evidence="1 2" id="KW-0479">Metal-binding</keyword>
<dbReference type="GO" id="GO:0006508">
    <property type="term" value="P:proteolysis"/>
    <property type="evidence" value="ECO:0007669"/>
    <property type="project" value="UniProtKB-KW"/>
</dbReference>
<feature type="binding site" evidence="1">
    <location>
        <position position="116"/>
    </location>
    <ligand>
        <name>Zn(2+)</name>
        <dbReference type="ChEBI" id="CHEBI:29105"/>
        <note>catalytic</note>
    </ligand>
</feature>
<proteinExistence type="predicted"/>
<name>A0A9Q0N7K1_9DIPT</name>
<dbReference type="SUPFAM" id="SSF55486">
    <property type="entry name" value="Metalloproteases ('zincins'), catalytic domain"/>
    <property type="match status" value="1"/>
</dbReference>
<dbReference type="AlphaFoldDB" id="A0A9Q0N7K1"/>
<keyword evidence="2" id="KW-0732">Signal</keyword>
<protein>
    <recommendedName>
        <fullName evidence="2">Metalloendopeptidase</fullName>
        <ecNumber evidence="2">3.4.24.-</ecNumber>
    </recommendedName>
</protein>
<dbReference type="InterPro" id="IPR034035">
    <property type="entry name" value="Astacin-like_dom"/>
</dbReference>
<dbReference type="EC" id="3.4.24.-" evidence="2"/>
<feature type="active site" evidence="1">
    <location>
        <position position="117"/>
    </location>
</feature>
<feature type="binding site" evidence="1">
    <location>
        <position position="126"/>
    </location>
    <ligand>
        <name>Zn(2+)</name>
        <dbReference type="ChEBI" id="CHEBI:29105"/>
        <note>catalytic</note>
    </ligand>
</feature>
<comment type="caution">
    <text evidence="1">Lacks conserved residue(s) required for the propagation of feature annotation.</text>
</comment>
<dbReference type="Proteomes" id="UP001151699">
    <property type="component" value="Chromosome B"/>
</dbReference>
<keyword evidence="1 2" id="KW-0378">Hydrolase</keyword>
<evidence type="ECO:0000313" key="5">
    <source>
        <dbReference type="Proteomes" id="UP001151699"/>
    </source>
</evidence>
<evidence type="ECO:0000256" key="2">
    <source>
        <dbReference type="RuleBase" id="RU361183"/>
    </source>
</evidence>
<dbReference type="Gene3D" id="3.40.390.10">
    <property type="entry name" value="Collagenase (Catalytic Domain)"/>
    <property type="match status" value="1"/>
</dbReference>
<sequence>MKSIVAKLFLSIFLLSLVVTSSGVKYWRKGKKGKLVNIPYVISGFNDLQRQTIKEGINEIEKVSCIRFFRRNGQKDYIRFRIAGDGLGSSFLGRKGGEQFVRLNTYGSTHKFRVIHELLHALGFHHTHQRPDRSKFVKIMRQNIKRKNLGAFEKYKGWKDIQGTPYDFESIMHYYGTAFSKNGKPTIVPVDPQWIDKFGRKEQLSEGDILRINRLYKCPGYEKW</sequence>
<dbReference type="InterPro" id="IPR001506">
    <property type="entry name" value="Peptidase_M12A"/>
</dbReference>
<gene>
    <name evidence="4" type="primary">nas-14_1</name>
    <name evidence="4" type="ORF">Bhyg_09440</name>
</gene>
<evidence type="ECO:0000256" key="1">
    <source>
        <dbReference type="PROSITE-ProRule" id="PRU01211"/>
    </source>
</evidence>
<dbReference type="SMART" id="SM00235">
    <property type="entry name" value="ZnMc"/>
    <property type="match status" value="1"/>
</dbReference>
<keyword evidence="1 2" id="KW-0482">Metalloprotease</keyword>